<evidence type="ECO:0000256" key="9">
    <source>
        <dbReference type="ARBA" id="ARBA00023136"/>
    </source>
</evidence>
<evidence type="ECO:0000313" key="17">
    <source>
        <dbReference type="WBParaSite" id="DME_0000489701-mRNA-1"/>
    </source>
</evidence>
<dbReference type="GO" id="GO:0090374">
    <property type="term" value="P:oligopeptide export from mitochondrion"/>
    <property type="evidence" value="ECO:0007669"/>
    <property type="project" value="TreeGrafter"/>
</dbReference>
<reference evidence="14 16" key="2">
    <citation type="submission" date="2018-11" db="EMBL/GenBank/DDBJ databases">
        <authorList>
            <consortium name="Pathogen Informatics"/>
        </authorList>
    </citation>
    <scope>NUCLEOTIDE SEQUENCE [LARGE SCALE GENOMIC DNA]</scope>
</reference>
<evidence type="ECO:0000259" key="12">
    <source>
        <dbReference type="PROSITE" id="PS50893"/>
    </source>
</evidence>
<dbReference type="InterPro" id="IPR011527">
    <property type="entry name" value="ABC1_TM_dom"/>
</dbReference>
<dbReference type="InterPro" id="IPR039421">
    <property type="entry name" value="Type_1_exporter"/>
</dbReference>
<keyword evidence="8 11" id="KW-1133">Transmembrane helix</keyword>
<feature type="domain" description="ABC transmembrane type-1" evidence="13">
    <location>
        <begin position="1"/>
        <end position="100"/>
    </location>
</feature>
<keyword evidence="9 11" id="KW-0472">Membrane</keyword>
<dbReference type="SUPFAM" id="SSF52540">
    <property type="entry name" value="P-loop containing nucleoside triphosphate hydrolases"/>
    <property type="match status" value="2"/>
</dbReference>
<feature type="transmembrane region" description="Helical" evidence="11">
    <location>
        <begin position="650"/>
        <end position="667"/>
    </location>
</feature>
<dbReference type="Pfam" id="PF00664">
    <property type="entry name" value="ABC_membrane"/>
    <property type="match status" value="2"/>
</dbReference>
<keyword evidence="16" id="KW-1185">Reference proteome</keyword>
<dbReference type="PROSITE" id="PS00211">
    <property type="entry name" value="ABC_TRANSPORTER_1"/>
    <property type="match status" value="2"/>
</dbReference>
<sequence>MANLVQETFSCIRTVIAFSAQKQTINKYERLTIEHNRMTEQRLTASSIYDALAQVLLTEIIFTGALCYGMWRVEDKKSGRLTALAINMLYMCVTSISIGFHLTGASTARTSANEMNTILEETPNIECNVNRHKESMMKPKGKGAIVFSNIRFAYPTRPDIEVLRGVSFTVRTGEHIAIVGPSGSGKSTLTALILRFYDPNSGSVTLDGVNLKRLNPDNLRAQLGLVSQEPVLFDGTISDNIRYGRLDATQTEINEAARKAEAWQFICALPEGMKTRVGDRGLQLSGGQKQRVAIARAVIRNPSVMIFDEATSALDNKHEVEVQKAIDAASQGVTTITISHRLSTVRNSDRIIVLESGLIVEEGTPEELLAKRDGKFFRMYNDQKLDSLSVIPKAKAKASLAAHFSMAPADFMDPETYRRAWARSSLGAHKRLGKSYSVLSTDRAKLALPVMSKKRSVMDTPLKTNIMEVAMDDKSFDDEFALPGKDTNFNAVWNLIKSYKGGYAHLAIAIPVTILRGFFFLLVCFEVASVLEIATVPEEEKSQQVFITAAVYTALIIIKTMFEAVGRLFIALYGHGFCAYLRSEMFRRILRHGAAYFDEETNSPGRLVHKLMSDTTSLNRILGEKLDLLLPAMICSIVSVSVAIFINWKLAVLCGFQFPAFFLFRLVELRETSKRQRQMAEQEKKATNLATIVLSNMSTIKAYTLQEHFNQIFCDALKPLQKTMKRQSCVSSFVFACQFSFAYILIAVTLHFGKVMMLSNEISPFNYIRVVLLTQFGANFISQLIASISNLSKARVAAENIVNVIKENAVDMNNLSDEGLRPKITGRLALKNVEFRYPSRPILPVLKNLNIKVRPGESIAIVGPSGCGKSSILSLFQRMYNPTNGEVLIDNHNVKSINPAYLRRVVVSVGQEPTLFSFTIRENIAYGLPDDEATEEKITKAAEIANIHDFILSLPQGYNTEVGEFGAQLSGGQKQRIAIARAIIREPRILLLDEATAALDTARTHQELMKAKGIYYEMNQQEID</sequence>
<dbReference type="AlphaFoldDB" id="A0A158Q4I0"/>
<protein>
    <submittedName>
        <fullName evidence="17">ABC transporter domain-containing protein</fullName>
    </submittedName>
</protein>
<feature type="transmembrane region" description="Helical" evidence="11">
    <location>
        <begin position="51"/>
        <end position="71"/>
    </location>
</feature>
<feature type="domain" description="ABC transporter" evidence="12">
    <location>
        <begin position="145"/>
        <end position="381"/>
    </location>
</feature>
<organism evidence="15 17">
    <name type="scientific">Dracunculus medinensis</name>
    <name type="common">Guinea worm</name>
    <dbReference type="NCBI Taxonomy" id="318479"/>
    <lineage>
        <taxon>Eukaryota</taxon>
        <taxon>Metazoa</taxon>
        <taxon>Ecdysozoa</taxon>
        <taxon>Nematoda</taxon>
        <taxon>Chromadorea</taxon>
        <taxon>Rhabditida</taxon>
        <taxon>Spirurina</taxon>
        <taxon>Dracunculoidea</taxon>
        <taxon>Dracunculidae</taxon>
        <taxon>Dracunculus</taxon>
    </lineage>
</organism>
<gene>
    <name evidence="14" type="ORF">DME_LOCUS518</name>
</gene>
<dbReference type="CDD" id="cd03249">
    <property type="entry name" value="ABC_MTABC3_MDL1_MDL2"/>
    <property type="match status" value="1"/>
</dbReference>
<evidence type="ECO:0000313" key="16">
    <source>
        <dbReference type="Proteomes" id="UP000274756"/>
    </source>
</evidence>
<feature type="transmembrane region" description="Helical" evidence="11">
    <location>
        <begin position="626"/>
        <end position="644"/>
    </location>
</feature>
<keyword evidence="3" id="KW-0813">Transport</keyword>
<evidence type="ECO:0000256" key="3">
    <source>
        <dbReference type="ARBA" id="ARBA00022448"/>
    </source>
</evidence>
<proteinExistence type="inferred from homology"/>
<dbReference type="GO" id="GO:0015421">
    <property type="term" value="F:ABC-type oligopeptide transporter activity"/>
    <property type="evidence" value="ECO:0007669"/>
    <property type="project" value="TreeGrafter"/>
</dbReference>
<dbReference type="InterPro" id="IPR003593">
    <property type="entry name" value="AAA+_ATPase"/>
</dbReference>
<dbReference type="EMBL" id="UYYG01000004">
    <property type="protein sequence ID" value="VDN50545.1"/>
    <property type="molecule type" value="Genomic_DNA"/>
</dbReference>
<reference evidence="17" key="1">
    <citation type="submission" date="2016-04" db="UniProtKB">
        <authorList>
            <consortium name="WormBaseParasite"/>
        </authorList>
    </citation>
    <scope>IDENTIFICATION</scope>
</reference>
<evidence type="ECO:0000256" key="5">
    <source>
        <dbReference type="ARBA" id="ARBA00022737"/>
    </source>
</evidence>
<feature type="domain" description="ABC transporter" evidence="12">
    <location>
        <begin position="828"/>
        <end position="1021"/>
    </location>
</feature>
<evidence type="ECO:0000256" key="2">
    <source>
        <dbReference type="ARBA" id="ARBA00007577"/>
    </source>
</evidence>
<dbReference type="SUPFAM" id="SSF90123">
    <property type="entry name" value="ABC transporter transmembrane region"/>
    <property type="match status" value="2"/>
</dbReference>
<dbReference type="GO" id="GO:0005524">
    <property type="term" value="F:ATP binding"/>
    <property type="evidence" value="ECO:0007669"/>
    <property type="project" value="UniProtKB-KW"/>
</dbReference>
<accession>A0A158Q4I0</accession>
<dbReference type="OrthoDB" id="6500128at2759"/>
<dbReference type="Gene3D" id="1.20.1560.10">
    <property type="entry name" value="ABC transporter type 1, transmembrane domain"/>
    <property type="match status" value="1"/>
</dbReference>
<dbReference type="GO" id="GO:0016887">
    <property type="term" value="F:ATP hydrolysis activity"/>
    <property type="evidence" value="ECO:0007669"/>
    <property type="project" value="InterPro"/>
</dbReference>
<dbReference type="InterPro" id="IPR003439">
    <property type="entry name" value="ABC_transporter-like_ATP-bd"/>
</dbReference>
<dbReference type="FunFam" id="3.40.50.300:FF:000604">
    <property type="entry name" value="ABC transporter B family member 28"/>
    <property type="match status" value="1"/>
</dbReference>
<evidence type="ECO:0000256" key="8">
    <source>
        <dbReference type="ARBA" id="ARBA00022989"/>
    </source>
</evidence>
<evidence type="ECO:0000259" key="13">
    <source>
        <dbReference type="PROSITE" id="PS50929"/>
    </source>
</evidence>
<dbReference type="GO" id="GO:0005743">
    <property type="term" value="C:mitochondrial inner membrane"/>
    <property type="evidence" value="ECO:0007669"/>
    <property type="project" value="TreeGrafter"/>
</dbReference>
<evidence type="ECO:0000256" key="1">
    <source>
        <dbReference type="ARBA" id="ARBA00004141"/>
    </source>
</evidence>
<evidence type="ECO:0000256" key="4">
    <source>
        <dbReference type="ARBA" id="ARBA00022692"/>
    </source>
</evidence>
<dbReference type="PROSITE" id="PS50929">
    <property type="entry name" value="ABC_TM1F"/>
    <property type="match status" value="2"/>
</dbReference>
<keyword evidence="6" id="KW-0547">Nucleotide-binding</keyword>
<dbReference type="PANTHER" id="PTHR43394:SF27">
    <property type="entry name" value="ATP-DEPENDENT TRANSLOCASE ABCB1-LIKE"/>
    <property type="match status" value="1"/>
</dbReference>
<feature type="transmembrane region" description="Helical" evidence="11">
    <location>
        <begin position="503"/>
        <end position="531"/>
    </location>
</feature>
<evidence type="ECO:0000256" key="7">
    <source>
        <dbReference type="ARBA" id="ARBA00022840"/>
    </source>
</evidence>
<keyword evidence="5" id="KW-0677">Repeat</keyword>
<dbReference type="Proteomes" id="UP000274756">
    <property type="component" value="Unassembled WGS sequence"/>
</dbReference>
<feature type="transmembrane region" description="Helical" evidence="11">
    <location>
        <begin position="730"/>
        <end position="753"/>
    </location>
</feature>
<dbReference type="STRING" id="318479.A0A158Q4I0"/>
<dbReference type="Proteomes" id="UP000038040">
    <property type="component" value="Unplaced"/>
</dbReference>
<feature type="transmembrane region" description="Helical" evidence="11">
    <location>
        <begin position="83"/>
        <end position="102"/>
    </location>
</feature>
<dbReference type="FunFam" id="3.40.50.300:FF:000240">
    <property type="entry name" value="ABC transporter B family member 20"/>
    <property type="match status" value="1"/>
</dbReference>
<feature type="domain" description="ABC transmembrane type-1" evidence="13">
    <location>
        <begin position="507"/>
        <end position="793"/>
    </location>
</feature>
<dbReference type="Gene3D" id="3.40.50.300">
    <property type="entry name" value="P-loop containing nucleotide triphosphate hydrolases"/>
    <property type="match status" value="2"/>
</dbReference>
<evidence type="ECO:0000256" key="10">
    <source>
        <dbReference type="ARBA" id="ARBA00023180"/>
    </source>
</evidence>
<evidence type="ECO:0000256" key="6">
    <source>
        <dbReference type="ARBA" id="ARBA00022741"/>
    </source>
</evidence>
<comment type="subcellular location">
    <subcellularLocation>
        <location evidence="1">Membrane</location>
        <topology evidence="1">Multi-pass membrane protein</topology>
    </subcellularLocation>
</comment>
<name>A0A158Q4I0_DRAME</name>
<comment type="similarity">
    <text evidence="2">Belongs to the ABC transporter superfamily. ABCB family. Multidrug resistance exporter (TC 3.A.1.201) subfamily.</text>
</comment>
<dbReference type="Pfam" id="PF00005">
    <property type="entry name" value="ABC_tran"/>
    <property type="match status" value="2"/>
</dbReference>
<keyword evidence="4 11" id="KW-0812">Transmembrane</keyword>
<dbReference type="InterPro" id="IPR017871">
    <property type="entry name" value="ABC_transporter-like_CS"/>
</dbReference>
<dbReference type="PANTHER" id="PTHR43394">
    <property type="entry name" value="ATP-DEPENDENT PERMEASE MDL1, MITOCHONDRIAL"/>
    <property type="match status" value="1"/>
</dbReference>
<dbReference type="WBParaSite" id="DME_0000489701-mRNA-1">
    <property type="protein sequence ID" value="DME_0000489701-mRNA-1"/>
    <property type="gene ID" value="DME_0000489701"/>
</dbReference>
<dbReference type="InterPro" id="IPR027417">
    <property type="entry name" value="P-loop_NTPase"/>
</dbReference>
<dbReference type="SMART" id="SM00382">
    <property type="entry name" value="AAA"/>
    <property type="match status" value="2"/>
</dbReference>
<evidence type="ECO:0000256" key="11">
    <source>
        <dbReference type="SAM" id="Phobius"/>
    </source>
</evidence>
<keyword evidence="7" id="KW-0067">ATP-binding</keyword>
<keyword evidence="10" id="KW-0325">Glycoprotein</keyword>
<dbReference type="InterPro" id="IPR036640">
    <property type="entry name" value="ABC1_TM_sf"/>
</dbReference>
<dbReference type="PROSITE" id="PS50893">
    <property type="entry name" value="ABC_TRANSPORTER_2"/>
    <property type="match status" value="2"/>
</dbReference>
<evidence type="ECO:0000313" key="14">
    <source>
        <dbReference type="EMBL" id="VDN50545.1"/>
    </source>
</evidence>
<evidence type="ECO:0000313" key="15">
    <source>
        <dbReference type="Proteomes" id="UP000038040"/>
    </source>
</evidence>